<dbReference type="PROSITE" id="PS51257">
    <property type="entry name" value="PROKAR_LIPOPROTEIN"/>
    <property type="match status" value="1"/>
</dbReference>
<evidence type="ECO:0000313" key="2">
    <source>
        <dbReference type="EMBL" id="AUX42645.1"/>
    </source>
</evidence>
<proteinExistence type="predicted"/>
<feature type="compositionally biased region" description="Basic and acidic residues" evidence="1">
    <location>
        <begin position="139"/>
        <end position="157"/>
    </location>
</feature>
<dbReference type="OrthoDB" id="9954395at2"/>
<evidence type="ECO:0000256" key="1">
    <source>
        <dbReference type="SAM" id="MobiDB-lite"/>
    </source>
</evidence>
<sequence>MVNSGTRSLILGSVLAAAFFASCDTAESESHAGGLQFVASALCAQDRLAPCDKDPRVIAGLIARQDCAVPDGHAREAAPEQGRSCGSCHGAGSSPGTGIHVLDVLLENNPFDPAFLFGQDPAPIEIEIGAEEPCPLDTRGGHIEGEHEASEARRQDG</sequence>
<evidence type="ECO:0000313" key="3">
    <source>
        <dbReference type="Proteomes" id="UP000238348"/>
    </source>
</evidence>
<gene>
    <name evidence="2" type="ORF">SOCE26_040780</name>
</gene>
<organism evidence="2 3">
    <name type="scientific">Sorangium cellulosum</name>
    <name type="common">Polyangium cellulosum</name>
    <dbReference type="NCBI Taxonomy" id="56"/>
    <lineage>
        <taxon>Bacteria</taxon>
        <taxon>Pseudomonadati</taxon>
        <taxon>Myxococcota</taxon>
        <taxon>Polyangia</taxon>
        <taxon>Polyangiales</taxon>
        <taxon>Polyangiaceae</taxon>
        <taxon>Sorangium</taxon>
    </lineage>
</organism>
<dbReference type="Proteomes" id="UP000238348">
    <property type="component" value="Chromosome"/>
</dbReference>
<dbReference type="AlphaFoldDB" id="A0A2L0ETN4"/>
<name>A0A2L0ETN4_SORCE</name>
<accession>A0A2L0ETN4</accession>
<protein>
    <recommendedName>
        <fullName evidence="4">Cytochrome c domain-containing protein</fullName>
    </recommendedName>
</protein>
<dbReference type="EMBL" id="CP012673">
    <property type="protein sequence ID" value="AUX42645.1"/>
    <property type="molecule type" value="Genomic_DNA"/>
</dbReference>
<reference evidence="2 3" key="1">
    <citation type="submission" date="2015-09" db="EMBL/GenBank/DDBJ databases">
        <title>Sorangium comparison.</title>
        <authorList>
            <person name="Zaburannyi N."/>
            <person name="Bunk B."/>
            <person name="Overmann J."/>
            <person name="Mueller R."/>
        </authorList>
    </citation>
    <scope>NUCLEOTIDE SEQUENCE [LARGE SCALE GENOMIC DNA]</scope>
    <source>
        <strain evidence="2 3">So ce26</strain>
    </source>
</reference>
<feature type="region of interest" description="Disordered" evidence="1">
    <location>
        <begin position="130"/>
        <end position="157"/>
    </location>
</feature>
<evidence type="ECO:0008006" key="4">
    <source>
        <dbReference type="Google" id="ProtNLM"/>
    </source>
</evidence>